<keyword evidence="8" id="KW-0812">Transmembrane</keyword>
<keyword evidence="5 8" id="KW-0645">Protease</keyword>
<dbReference type="PROSITE" id="PS00760">
    <property type="entry name" value="SPASE_I_2"/>
    <property type="match status" value="1"/>
</dbReference>
<dbReference type="InterPro" id="IPR019757">
    <property type="entry name" value="Pept_S26A_signal_pept_1_Lys-AS"/>
</dbReference>
<dbReference type="eggNOG" id="COG0681">
    <property type="taxonomic scope" value="Bacteria"/>
</dbReference>
<evidence type="ECO:0000256" key="6">
    <source>
        <dbReference type="ARBA" id="ARBA00022801"/>
    </source>
</evidence>
<dbReference type="InterPro" id="IPR036286">
    <property type="entry name" value="LexA/Signal_pep-like_sf"/>
</dbReference>
<organism evidence="11 12">
    <name type="scientific">Solemya velum gill symbiont</name>
    <dbReference type="NCBI Taxonomy" id="2340"/>
    <lineage>
        <taxon>Bacteria</taxon>
        <taxon>Pseudomonadati</taxon>
        <taxon>Pseudomonadota</taxon>
        <taxon>Gammaproteobacteria</taxon>
        <taxon>sulfur-oxidizing symbionts</taxon>
    </lineage>
</organism>
<dbReference type="EC" id="3.4.21.89" evidence="3 8"/>
<dbReference type="GO" id="GO:0009003">
    <property type="term" value="F:signal peptidase activity"/>
    <property type="evidence" value="ECO:0007669"/>
    <property type="project" value="UniProtKB-EC"/>
</dbReference>
<dbReference type="PANTHER" id="PTHR43390:SF1">
    <property type="entry name" value="CHLOROPLAST PROCESSING PEPTIDASE"/>
    <property type="match status" value="1"/>
</dbReference>
<feature type="transmembrane region" description="Helical" evidence="8">
    <location>
        <begin position="39"/>
        <end position="60"/>
    </location>
</feature>
<keyword evidence="8" id="KW-0472">Membrane</keyword>
<evidence type="ECO:0000256" key="8">
    <source>
        <dbReference type="RuleBase" id="RU003993"/>
    </source>
</evidence>
<dbReference type="InterPro" id="IPR019756">
    <property type="entry name" value="Pept_S26A_signal_pept_1_Ser-AS"/>
</dbReference>
<comment type="catalytic activity">
    <reaction evidence="1 8">
        <text>Cleavage of hydrophobic, N-terminal signal or leader sequences from secreted and periplasmic proteins.</text>
        <dbReference type="EC" id="3.4.21.89"/>
    </reaction>
</comment>
<dbReference type="NCBIfam" id="TIGR02227">
    <property type="entry name" value="sigpep_I_bact"/>
    <property type="match status" value="1"/>
</dbReference>
<dbReference type="GO" id="GO:0016020">
    <property type="term" value="C:membrane"/>
    <property type="evidence" value="ECO:0007669"/>
    <property type="project" value="UniProtKB-SubCell"/>
</dbReference>
<gene>
    <name evidence="11" type="ORF">JV46_28370</name>
</gene>
<feature type="active site" evidence="7">
    <location>
        <position position="71"/>
    </location>
</feature>
<evidence type="ECO:0000256" key="4">
    <source>
        <dbReference type="ARBA" id="ARBA00019232"/>
    </source>
</evidence>
<protein>
    <recommendedName>
        <fullName evidence="4 8">Signal peptidase I</fullName>
        <ecNumber evidence="3 8">3.4.21.89</ecNumber>
    </recommendedName>
</protein>
<feature type="transmembrane region" description="Helical" evidence="8">
    <location>
        <begin position="6"/>
        <end position="27"/>
    </location>
</feature>
<evidence type="ECO:0000313" key="12">
    <source>
        <dbReference type="Proteomes" id="UP000030856"/>
    </source>
</evidence>
<dbReference type="RefSeq" id="WP_043118625.1">
    <property type="nucleotide sequence ID" value="NZ_JRAA01000003.1"/>
</dbReference>
<evidence type="ECO:0000256" key="1">
    <source>
        <dbReference type="ARBA" id="ARBA00000677"/>
    </source>
</evidence>
<reference evidence="11 12" key="1">
    <citation type="journal article" date="2014" name="BMC Genomics">
        <title>The genome of the intracellular bacterium of the coastal bivalve, Solemya velum: a blueprint for thriving in and out of symbiosis.</title>
        <authorList>
            <person name="Dmytrenko O."/>
            <person name="Russell S.L."/>
            <person name="Loo W.T."/>
            <person name="Fontanez K.M."/>
            <person name="Liao L."/>
            <person name="Roeselers G."/>
            <person name="Sharma R."/>
            <person name="Stewart F.J."/>
            <person name="Newton I.L."/>
            <person name="Woyke T."/>
            <person name="Wu D."/>
            <person name="Lang J.M."/>
            <person name="Eisen J.A."/>
            <person name="Cavanaugh C.M."/>
        </authorList>
    </citation>
    <scope>NUCLEOTIDE SEQUENCE [LARGE SCALE GENOMIC DNA]</scope>
    <source>
        <strain evidence="11 12">WH</strain>
    </source>
</reference>
<name>A0A0B0H5T2_SOVGS</name>
<feature type="active site" evidence="7">
    <location>
        <position position="126"/>
    </location>
</feature>
<dbReference type="CDD" id="cd06530">
    <property type="entry name" value="S26_SPase_I"/>
    <property type="match status" value="1"/>
</dbReference>
<evidence type="ECO:0000256" key="5">
    <source>
        <dbReference type="ARBA" id="ARBA00022670"/>
    </source>
</evidence>
<dbReference type="PANTHER" id="PTHR43390">
    <property type="entry name" value="SIGNAL PEPTIDASE I"/>
    <property type="match status" value="1"/>
</dbReference>
<dbReference type="InterPro" id="IPR000223">
    <property type="entry name" value="Pept_S26A_signal_pept_1"/>
</dbReference>
<dbReference type="PRINTS" id="PR00727">
    <property type="entry name" value="LEADERPTASE"/>
</dbReference>
<dbReference type="PATRIC" id="fig|2340.3.peg.2519"/>
<dbReference type="AlphaFoldDB" id="A0A0B0H5T2"/>
<dbReference type="SUPFAM" id="SSF51306">
    <property type="entry name" value="LexA/Signal peptidase"/>
    <property type="match status" value="1"/>
</dbReference>
<evidence type="ECO:0000256" key="7">
    <source>
        <dbReference type="PIRSR" id="PIRSR600223-1"/>
    </source>
</evidence>
<keyword evidence="6 8" id="KW-0378">Hydrolase</keyword>
<sequence length="266" mass="29976">MSFDIETVLVLVVVVMGVVWLLDRLYLRKRRKKDVKEPFLVDLSHSLLPVFLIVLILRSFVFEPFRIPSGSMMPTLLVGDFILVNKYAYGLRLPVSHSKIMDTGSPQRGDVVVFRFPMNDSIDYIKRVVAVPGDTVAYRDKILYINGQPQQVEGLEIYNGVGGGKRETGVLHASEKLDGVEHSVLINRRRPDFGPGCQVLADGPVRIPEGHYFAMGDNRDNSNDSRCWGLVPEKNLVGRASMIWMNFDSDLPGFPVEWSRIGETIK</sequence>
<dbReference type="EMBL" id="JRAA01000003">
    <property type="protein sequence ID" value="KHF24455.1"/>
    <property type="molecule type" value="Genomic_DNA"/>
</dbReference>
<accession>A0A0B0H5T2</accession>
<dbReference type="InterPro" id="IPR019533">
    <property type="entry name" value="Peptidase_S26"/>
</dbReference>
<evidence type="ECO:0000256" key="2">
    <source>
        <dbReference type="ARBA" id="ARBA00009370"/>
    </source>
</evidence>
<feature type="domain" description="Peptidase S26" evidence="10">
    <location>
        <begin position="43"/>
        <end position="245"/>
    </location>
</feature>
<comment type="caution">
    <text evidence="11">The sequence shown here is derived from an EMBL/GenBank/DDBJ whole genome shotgun (WGS) entry which is preliminary data.</text>
</comment>
<dbReference type="GeneID" id="86991718"/>
<dbReference type="PROSITE" id="PS00501">
    <property type="entry name" value="SPASE_I_1"/>
    <property type="match status" value="1"/>
</dbReference>
<comment type="subcellular location">
    <subcellularLocation>
        <location evidence="9">Membrane</location>
        <topology evidence="9">Multi-pass membrane protein</topology>
    </subcellularLocation>
</comment>
<dbReference type="GO" id="GO:0006465">
    <property type="term" value="P:signal peptide processing"/>
    <property type="evidence" value="ECO:0007669"/>
    <property type="project" value="InterPro"/>
</dbReference>
<dbReference type="OrthoDB" id="9815782at2"/>
<evidence type="ECO:0000259" key="10">
    <source>
        <dbReference type="Pfam" id="PF10502"/>
    </source>
</evidence>
<keyword evidence="8" id="KW-1133">Transmembrane helix</keyword>
<dbReference type="GO" id="GO:0004252">
    <property type="term" value="F:serine-type endopeptidase activity"/>
    <property type="evidence" value="ECO:0007669"/>
    <property type="project" value="InterPro"/>
</dbReference>
<dbReference type="Proteomes" id="UP000030856">
    <property type="component" value="Unassembled WGS sequence"/>
</dbReference>
<evidence type="ECO:0000313" key="11">
    <source>
        <dbReference type="EMBL" id="KHF24455.1"/>
    </source>
</evidence>
<evidence type="ECO:0000256" key="9">
    <source>
        <dbReference type="RuleBase" id="RU362042"/>
    </source>
</evidence>
<proteinExistence type="inferred from homology"/>
<comment type="similarity">
    <text evidence="2 9">Belongs to the peptidase S26 family.</text>
</comment>
<dbReference type="Gene3D" id="2.10.109.10">
    <property type="entry name" value="Umud Fragment, subunit A"/>
    <property type="match status" value="1"/>
</dbReference>
<dbReference type="Pfam" id="PF10502">
    <property type="entry name" value="Peptidase_S26"/>
    <property type="match status" value="1"/>
</dbReference>
<evidence type="ECO:0000256" key="3">
    <source>
        <dbReference type="ARBA" id="ARBA00013208"/>
    </source>
</evidence>
<dbReference type="STRING" id="2340.JV46_28370"/>
<keyword evidence="12" id="KW-1185">Reference proteome</keyword>